<comment type="caution">
    <text evidence="1">The sequence shown here is derived from an EMBL/GenBank/DDBJ whole genome shotgun (WGS) entry which is preliminary data.</text>
</comment>
<dbReference type="EMBL" id="PKPP01009763">
    <property type="protein sequence ID" value="PWA47532.1"/>
    <property type="molecule type" value="Genomic_DNA"/>
</dbReference>
<name>A0A2U1LEX9_ARTAN</name>
<sequence>MDEEKFKLKVASTNNPRFDVTHDLIKPTKSVISFIRPYAAVGTSPDEHTVASVGADEHLLFWNVFGSSEDVKPTRNMKTEPFDSFARIR</sequence>
<dbReference type="Proteomes" id="UP000245207">
    <property type="component" value="Unassembled WGS sequence"/>
</dbReference>
<protein>
    <submittedName>
        <fullName evidence="1">Uncharacterized protein</fullName>
    </submittedName>
</protein>
<keyword evidence="2" id="KW-1185">Reference proteome</keyword>
<proteinExistence type="predicted"/>
<reference evidence="1 2" key="1">
    <citation type="journal article" date="2018" name="Mol. Plant">
        <title>The genome of Artemisia annua provides insight into the evolution of Asteraceae family and artemisinin biosynthesis.</title>
        <authorList>
            <person name="Shen Q."/>
            <person name="Zhang L."/>
            <person name="Liao Z."/>
            <person name="Wang S."/>
            <person name="Yan T."/>
            <person name="Shi P."/>
            <person name="Liu M."/>
            <person name="Fu X."/>
            <person name="Pan Q."/>
            <person name="Wang Y."/>
            <person name="Lv Z."/>
            <person name="Lu X."/>
            <person name="Zhang F."/>
            <person name="Jiang W."/>
            <person name="Ma Y."/>
            <person name="Chen M."/>
            <person name="Hao X."/>
            <person name="Li L."/>
            <person name="Tang Y."/>
            <person name="Lv G."/>
            <person name="Zhou Y."/>
            <person name="Sun X."/>
            <person name="Brodelius P.E."/>
            <person name="Rose J.K.C."/>
            <person name="Tang K."/>
        </authorList>
    </citation>
    <scope>NUCLEOTIDE SEQUENCE [LARGE SCALE GENOMIC DNA]</scope>
    <source>
        <strain evidence="2">cv. Huhao1</strain>
        <tissue evidence="1">Leaf</tissue>
    </source>
</reference>
<dbReference type="AlphaFoldDB" id="A0A2U1LEX9"/>
<gene>
    <name evidence="1" type="ORF">CTI12_AA479700</name>
</gene>
<accession>A0A2U1LEX9</accession>
<organism evidence="1 2">
    <name type="scientific">Artemisia annua</name>
    <name type="common">Sweet wormwood</name>
    <dbReference type="NCBI Taxonomy" id="35608"/>
    <lineage>
        <taxon>Eukaryota</taxon>
        <taxon>Viridiplantae</taxon>
        <taxon>Streptophyta</taxon>
        <taxon>Embryophyta</taxon>
        <taxon>Tracheophyta</taxon>
        <taxon>Spermatophyta</taxon>
        <taxon>Magnoliopsida</taxon>
        <taxon>eudicotyledons</taxon>
        <taxon>Gunneridae</taxon>
        <taxon>Pentapetalae</taxon>
        <taxon>asterids</taxon>
        <taxon>campanulids</taxon>
        <taxon>Asterales</taxon>
        <taxon>Asteraceae</taxon>
        <taxon>Asteroideae</taxon>
        <taxon>Anthemideae</taxon>
        <taxon>Artemisiinae</taxon>
        <taxon>Artemisia</taxon>
    </lineage>
</organism>
<evidence type="ECO:0000313" key="1">
    <source>
        <dbReference type="EMBL" id="PWA47532.1"/>
    </source>
</evidence>
<evidence type="ECO:0000313" key="2">
    <source>
        <dbReference type="Proteomes" id="UP000245207"/>
    </source>
</evidence>